<comment type="caution">
    <text evidence="1">The sequence shown here is derived from an EMBL/GenBank/DDBJ whole genome shotgun (WGS) entry which is preliminary data.</text>
</comment>
<dbReference type="EMBL" id="LATL02000243">
    <property type="protein sequence ID" value="KKD35939.1"/>
    <property type="molecule type" value="Genomic_DNA"/>
</dbReference>
<proteinExistence type="predicted"/>
<dbReference type="Proteomes" id="UP000033607">
    <property type="component" value="Unassembled WGS sequence"/>
</dbReference>
<organism evidence="1 2">
    <name type="scientific">Limnoraphis robusta CS-951</name>
    <dbReference type="NCBI Taxonomy" id="1637645"/>
    <lineage>
        <taxon>Bacteria</taxon>
        <taxon>Bacillati</taxon>
        <taxon>Cyanobacteriota</taxon>
        <taxon>Cyanophyceae</taxon>
        <taxon>Oscillatoriophycideae</taxon>
        <taxon>Oscillatoriales</taxon>
        <taxon>Sirenicapillariaceae</taxon>
        <taxon>Limnoraphis</taxon>
    </lineage>
</organism>
<evidence type="ECO:0000313" key="1">
    <source>
        <dbReference type="EMBL" id="KKD35939.1"/>
    </source>
</evidence>
<name>A0A0F5YAK5_9CYAN</name>
<reference evidence="1 2" key="1">
    <citation type="submission" date="2015-06" db="EMBL/GenBank/DDBJ databases">
        <title>Draft genome assembly of filamentous brackish cyanobacterium Limnoraphis robusta strain CS-951.</title>
        <authorList>
            <person name="Willis A."/>
            <person name="Parks M."/>
            <person name="Burford M.A."/>
        </authorList>
    </citation>
    <scope>NUCLEOTIDE SEQUENCE [LARGE SCALE GENOMIC DNA]</scope>
    <source>
        <strain evidence="1 2">CS-951</strain>
    </source>
</reference>
<gene>
    <name evidence="1" type="ORF">WN50_22525</name>
</gene>
<accession>A0A0F5YAK5</accession>
<evidence type="ECO:0000313" key="2">
    <source>
        <dbReference type="Proteomes" id="UP000033607"/>
    </source>
</evidence>
<protein>
    <submittedName>
        <fullName evidence="1">Uncharacterized protein</fullName>
    </submittedName>
</protein>
<dbReference type="AlphaFoldDB" id="A0A0F5YAK5"/>
<sequence length="82" mass="8825">MTRLIPRIGALVQTGYPKGSLHVSRVGDRLTNILAFIIGYKGFCLADLKGMGIPPQSSNLMIPLCFDSSNNHPPKNNCGVKA</sequence>